<gene>
    <name evidence="1" type="ORF">N7515_008266</name>
</gene>
<organism evidence="1 2">
    <name type="scientific">Penicillium bovifimosum</name>
    <dbReference type="NCBI Taxonomy" id="126998"/>
    <lineage>
        <taxon>Eukaryota</taxon>
        <taxon>Fungi</taxon>
        <taxon>Dikarya</taxon>
        <taxon>Ascomycota</taxon>
        <taxon>Pezizomycotina</taxon>
        <taxon>Eurotiomycetes</taxon>
        <taxon>Eurotiomycetidae</taxon>
        <taxon>Eurotiales</taxon>
        <taxon>Aspergillaceae</taxon>
        <taxon>Penicillium</taxon>
    </lineage>
</organism>
<protein>
    <submittedName>
        <fullName evidence="1">Uncharacterized protein</fullName>
    </submittedName>
</protein>
<evidence type="ECO:0000313" key="2">
    <source>
        <dbReference type="Proteomes" id="UP001149079"/>
    </source>
</evidence>
<accession>A0A9W9GMQ3</accession>
<dbReference type="RefSeq" id="XP_056518840.1">
    <property type="nucleotide sequence ID" value="XM_056669010.1"/>
</dbReference>
<dbReference type="EMBL" id="JAPQKL010000006">
    <property type="protein sequence ID" value="KAJ5124441.1"/>
    <property type="molecule type" value="Genomic_DNA"/>
</dbReference>
<dbReference type="GeneID" id="81408180"/>
<comment type="caution">
    <text evidence="1">The sequence shown here is derived from an EMBL/GenBank/DDBJ whole genome shotgun (WGS) entry which is preliminary data.</text>
</comment>
<dbReference type="AlphaFoldDB" id="A0A9W9GMQ3"/>
<reference evidence="1" key="1">
    <citation type="submission" date="2022-11" db="EMBL/GenBank/DDBJ databases">
        <authorList>
            <person name="Petersen C."/>
        </authorList>
    </citation>
    <scope>NUCLEOTIDE SEQUENCE</scope>
    <source>
        <strain evidence="1">IBT 22155</strain>
    </source>
</reference>
<dbReference type="Proteomes" id="UP001149079">
    <property type="component" value="Unassembled WGS sequence"/>
</dbReference>
<proteinExistence type="predicted"/>
<dbReference type="OrthoDB" id="4483326at2759"/>
<sequence>MSYKTNYELYSRGSIDSRRSPPPDELLSPLASLYPHVAALQPQYNPHSCTFTGYQDTSYWAAAYTTQPLEEPFVATRRISGKVNLAFVLRSHTNVIPDVRPCRFVSKLRRLLSRDDLKYRRGSRATA</sequence>
<name>A0A9W9GMQ3_9EURO</name>
<evidence type="ECO:0000313" key="1">
    <source>
        <dbReference type="EMBL" id="KAJ5124441.1"/>
    </source>
</evidence>
<reference evidence="1" key="2">
    <citation type="journal article" date="2023" name="IMA Fungus">
        <title>Comparative genomic study of the Penicillium genus elucidates a diverse pangenome and 15 lateral gene transfer events.</title>
        <authorList>
            <person name="Petersen C."/>
            <person name="Sorensen T."/>
            <person name="Nielsen M.R."/>
            <person name="Sondergaard T.E."/>
            <person name="Sorensen J.L."/>
            <person name="Fitzpatrick D.A."/>
            <person name="Frisvad J.C."/>
            <person name="Nielsen K.L."/>
        </authorList>
    </citation>
    <scope>NUCLEOTIDE SEQUENCE</scope>
    <source>
        <strain evidence="1">IBT 22155</strain>
    </source>
</reference>
<keyword evidence="2" id="KW-1185">Reference proteome</keyword>